<dbReference type="PANTHER" id="PTHR40112:SF1">
    <property type="entry name" value="H2HPP ISOMERASE"/>
    <property type="match status" value="1"/>
</dbReference>
<dbReference type="Gene3D" id="2.60.120.10">
    <property type="entry name" value="Jelly Rolls"/>
    <property type="match status" value="1"/>
</dbReference>
<proteinExistence type="predicted"/>
<dbReference type="InterPro" id="IPR025979">
    <property type="entry name" value="ChrR-like_cupin_dom"/>
</dbReference>
<dbReference type="PANTHER" id="PTHR40112">
    <property type="entry name" value="H2HPP ISOMERASE"/>
    <property type="match status" value="1"/>
</dbReference>
<name>A0A9X1YCK8_9PROT</name>
<gene>
    <name evidence="2" type="ORF">M0638_17765</name>
</gene>
<dbReference type="EMBL" id="JALPRX010000078">
    <property type="protein sequence ID" value="MCK8786227.1"/>
    <property type="molecule type" value="Genomic_DNA"/>
</dbReference>
<keyword evidence="3" id="KW-1185">Reference proteome</keyword>
<feature type="domain" description="ChrR-like cupin" evidence="1">
    <location>
        <begin position="15"/>
        <end position="109"/>
    </location>
</feature>
<evidence type="ECO:0000313" key="2">
    <source>
        <dbReference type="EMBL" id="MCK8786227.1"/>
    </source>
</evidence>
<accession>A0A9X1YCK8</accession>
<sequence length="133" mass="14660">MPDDMIPAAASSLSHVTRPSAMEWQPTRFPGIAIKLLYRDADSGLFTALFRWEPGAVLPDHEHVRIEQTYMLEGSLVDEEGALLAGDFAARPAGSRHVARSPDGALILCFFLEPNRFFNADGTEERFSTAPAR</sequence>
<dbReference type="Proteomes" id="UP001139516">
    <property type="component" value="Unassembled WGS sequence"/>
</dbReference>
<evidence type="ECO:0000313" key="3">
    <source>
        <dbReference type="Proteomes" id="UP001139516"/>
    </source>
</evidence>
<dbReference type="SUPFAM" id="SSF51182">
    <property type="entry name" value="RmlC-like cupins"/>
    <property type="match status" value="1"/>
</dbReference>
<reference evidence="2" key="1">
    <citation type="submission" date="2022-04" db="EMBL/GenBank/DDBJ databases">
        <title>Roseomonas acroporae sp. nov., isolated from coral Acropora digitifera.</title>
        <authorList>
            <person name="Sun H."/>
        </authorList>
    </citation>
    <scope>NUCLEOTIDE SEQUENCE</scope>
    <source>
        <strain evidence="2">NAR14</strain>
    </source>
</reference>
<dbReference type="AlphaFoldDB" id="A0A9X1YCK8"/>
<comment type="caution">
    <text evidence="2">The sequence shown here is derived from an EMBL/GenBank/DDBJ whole genome shotgun (WGS) entry which is preliminary data.</text>
</comment>
<protein>
    <submittedName>
        <fullName evidence="2">Cupin domain-containing protein</fullName>
    </submittedName>
</protein>
<dbReference type="InterPro" id="IPR014710">
    <property type="entry name" value="RmlC-like_jellyroll"/>
</dbReference>
<dbReference type="InterPro" id="IPR052535">
    <property type="entry name" value="Bacilysin_H2HPP_isomerase"/>
</dbReference>
<dbReference type="InterPro" id="IPR011051">
    <property type="entry name" value="RmlC_Cupin_sf"/>
</dbReference>
<evidence type="ECO:0000259" key="1">
    <source>
        <dbReference type="Pfam" id="PF12973"/>
    </source>
</evidence>
<dbReference type="RefSeq" id="WP_248668344.1">
    <property type="nucleotide sequence ID" value="NZ_JALPRX010000078.1"/>
</dbReference>
<dbReference type="CDD" id="cd02237">
    <property type="entry name" value="cupin_DAD_ChrR"/>
    <property type="match status" value="1"/>
</dbReference>
<organism evidence="2 3">
    <name type="scientific">Roseomonas acroporae</name>
    <dbReference type="NCBI Taxonomy" id="2937791"/>
    <lineage>
        <taxon>Bacteria</taxon>
        <taxon>Pseudomonadati</taxon>
        <taxon>Pseudomonadota</taxon>
        <taxon>Alphaproteobacteria</taxon>
        <taxon>Acetobacterales</taxon>
        <taxon>Roseomonadaceae</taxon>
        <taxon>Roseomonas</taxon>
    </lineage>
</organism>
<dbReference type="Pfam" id="PF12973">
    <property type="entry name" value="Cupin_7"/>
    <property type="match status" value="1"/>
</dbReference>